<proteinExistence type="inferred from homology"/>
<feature type="binding site" evidence="8">
    <location>
        <position position="58"/>
    </location>
    <ligand>
        <name>[4Fe-4S] cluster</name>
        <dbReference type="ChEBI" id="CHEBI:49883"/>
        <label>2</label>
        <note>4Fe-4S-S-AdoMet</note>
    </ligand>
</feature>
<feature type="binding site" evidence="8">
    <location>
        <position position="28"/>
    </location>
    <ligand>
        <name>[4Fe-4S] cluster</name>
        <dbReference type="ChEBI" id="CHEBI:49883"/>
        <label>1</label>
    </ligand>
</feature>
<dbReference type="AlphaFoldDB" id="A0A1M4ZDD6"/>
<dbReference type="InterPro" id="IPR058240">
    <property type="entry name" value="rSAM_sf"/>
</dbReference>
<evidence type="ECO:0000259" key="9">
    <source>
        <dbReference type="PROSITE" id="PS51918"/>
    </source>
</evidence>
<reference evidence="10 11" key="1">
    <citation type="submission" date="2016-11" db="EMBL/GenBank/DDBJ databases">
        <authorList>
            <person name="Jaros S."/>
            <person name="Januszkiewicz K."/>
            <person name="Wedrychowicz H."/>
        </authorList>
    </citation>
    <scope>NUCLEOTIDE SEQUENCE [LARGE SCALE GENOMIC DNA]</scope>
    <source>
        <strain evidence="10 11">DSM 17918</strain>
    </source>
</reference>
<feature type="domain" description="Radical SAM core" evidence="9">
    <location>
        <begin position="40"/>
        <end position="254"/>
    </location>
</feature>
<dbReference type="PANTHER" id="PTHR10949">
    <property type="entry name" value="LIPOYL SYNTHASE"/>
    <property type="match status" value="1"/>
</dbReference>
<gene>
    <name evidence="8" type="primary">lipA</name>
    <name evidence="10" type="ORF">SAMN02746089_01400</name>
</gene>
<protein>
    <recommendedName>
        <fullName evidence="8">Lipoyl synthase</fullName>
        <ecNumber evidence="8">2.8.1.8</ecNumber>
    </recommendedName>
    <alternativeName>
        <fullName evidence="8">Lip-syn</fullName>
        <shortName evidence="8">LS</shortName>
    </alternativeName>
    <alternativeName>
        <fullName evidence="8">Lipoate synthase</fullName>
    </alternativeName>
    <alternativeName>
        <fullName evidence="8">Lipoic acid synthase</fullName>
    </alternativeName>
    <alternativeName>
        <fullName evidence="8">Sulfur insertion protein LipA</fullName>
    </alternativeName>
</protein>
<dbReference type="InterPro" id="IPR003698">
    <property type="entry name" value="Lipoyl_synth"/>
</dbReference>
<feature type="binding site" evidence="8">
    <location>
        <position position="33"/>
    </location>
    <ligand>
        <name>[4Fe-4S] cluster</name>
        <dbReference type="ChEBI" id="CHEBI:49883"/>
        <label>1</label>
    </ligand>
</feature>
<dbReference type="PIRSF" id="PIRSF005963">
    <property type="entry name" value="Lipoyl_synth"/>
    <property type="match status" value="1"/>
</dbReference>
<keyword evidence="1 8" id="KW-0004">4Fe-4S</keyword>
<dbReference type="EMBL" id="FQVH01000013">
    <property type="protein sequence ID" value="SHF15975.1"/>
    <property type="molecule type" value="Genomic_DNA"/>
</dbReference>
<dbReference type="PROSITE" id="PS51918">
    <property type="entry name" value="RADICAL_SAM"/>
    <property type="match status" value="1"/>
</dbReference>
<evidence type="ECO:0000256" key="1">
    <source>
        <dbReference type="ARBA" id="ARBA00022485"/>
    </source>
</evidence>
<keyword evidence="2 8" id="KW-0808">Transferase</keyword>
<dbReference type="GO" id="GO:0016992">
    <property type="term" value="F:lipoate synthase activity"/>
    <property type="evidence" value="ECO:0007669"/>
    <property type="project" value="UniProtKB-UniRule"/>
</dbReference>
<dbReference type="SMART" id="SM00729">
    <property type="entry name" value="Elp3"/>
    <property type="match status" value="1"/>
</dbReference>
<dbReference type="EC" id="2.8.1.8" evidence="8"/>
<comment type="function">
    <text evidence="8">Catalyzes the radical-mediated insertion of two sulfur atoms into the C-6 and C-8 positions of the octanoyl moiety bound to the lipoyl domains of lipoate-dependent enzymes, thereby converting the octanoylated domains into lipoylated derivatives.</text>
</comment>
<evidence type="ECO:0000313" key="11">
    <source>
        <dbReference type="Proteomes" id="UP000184088"/>
    </source>
</evidence>
<keyword evidence="5 8" id="KW-0408">Iron</keyword>
<evidence type="ECO:0000256" key="7">
    <source>
        <dbReference type="ARBA" id="ARBA00047326"/>
    </source>
</evidence>
<dbReference type="CDD" id="cd01335">
    <property type="entry name" value="Radical_SAM"/>
    <property type="match status" value="1"/>
</dbReference>
<comment type="similarity">
    <text evidence="8">Belongs to the radical SAM superfamily. Lipoyl synthase family.</text>
</comment>
<dbReference type="RefSeq" id="WP_073343250.1">
    <property type="nucleotide sequence ID" value="NZ_FQVH01000013.1"/>
</dbReference>
<dbReference type="NCBIfam" id="NF004019">
    <property type="entry name" value="PRK05481.1"/>
    <property type="match status" value="1"/>
</dbReference>
<dbReference type="NCBIfam" id="NF009544">
    <property type="entry name" value="PRK12928.1"/>
    <property type="match status" value="1"/>
</dbReference>
<dbReference type="PANTHER" id="PTHR10949:SF0">
    <property type="entry name" value="LIPOYL SYNTHASE, MITOCHONDRIAL"/>
    <property type="match status" value="1"/>
</dbReference>
<evidence type="ECO:0000256" key="3">
    <source>
        <dbReference type="ARBA" id="ARBA00022691"/>
    </source>
</evidence>
<comment type="subcellular location">
    <subcellularLocation>
        <location evidence="8">Cytoplasm</location>
    </subcellularLocation>
</comment>
<evidence type="ECO:0000256" key="2">
    <source>
        <dbReference type="ARBA" id="ARBA00022679"/>
    </source>
</evidence>
<dbReference type="Pfam" id="PF04055">
    <property type="entry name" value="Radical_SAM"/>
    <property type="match status" value="1"/>
</dbReference>
<dbReference type="UniPathway" id="UPA00538">
    <property type="reaction ID" value="UER00593"/>
</dbReference>
<dbReference type="Proteomes" id="UP000184088">
    <property type="component" value="Unassembled WGS sequence"/>
</dbReference>
<feature type="binding site" evidence="8">
    <location>
        <position position="61"/>
    </location>
    <ligand>
        <name>[4Fe-4S] cluster</name>
        <dbReference type="ChEBI" id="CHEBI:49883"/>
        <label>2</label>
        <note>4Fe-4S-S-AdoMet</note>
    </ligand>
</feature>
<feature type="binding site" evidence="8">
    <location>
        <position position="39"/>
    </location>
    <ligand>
        <name>[4Fe-4S] cluster</name>
        <dbReference type="ChEBI" id="CHEBI:49883"/>
        <label>1</label>
    </ligand>
</feature>
<dbReference type="HAMAP" id="MF_00206">
    <property type="entry name" value="Lipoyl_synth"/>
    <property type="match status" value="1"/>
</dbReference>
<comment type="pathway">
    <text evidence="8">Protein modification; protein lipoylation via endogenous pathway; protein N(6)-(lipoyl)lysine from octanoyl-[acyl-carrier-protein]: step 2/2.</text>
</comment>
<accession>A0A1M4ZDD6</accession>
<dbReference type="InterPro" id="IPR013785">
    <property type="entry name" value="Aldolase_TIM"/>
</dbReference>
<dbReference type="SUPFAM" id="SSF102114">
    <property type="entry name" value="Radical SAM enzymes"/>
    <property type="match status" value="1"/>
</dbReference>
<dbReference type="OrthoDB" id="9787898at2"/>
<dbReference type="Gene3D" id="3.20.20.70">
    <property type="entry name" value="Aldolase class I"/>
    <property type="match status" value="1"/>
</dbReference>
<dbReference type="InterPro" id="IPR006638">
    <property type="entry name" value="Elp3/MiaA/NifB-like_rSAM"/>
</dbReference>
<dbReference type="NCBIfam" id="TIGR00510">
    <property type="entry name" value="lipA"/>
    <property type="match status" value="1"/>
</dbReference>
<evidence type="ECO:0000256" key="6">
    <source>
        <dbReference type="ARBA" id="ARBA00023014"/>
    </source>
</evidence>
<dbReference type="GO" id="GO:0005737">
    <property type="term" value="C:cytoplasm"/>
    <property type="evidence" value="ECO:0007669"/>
    <property type="project" value="UniProtKB-SubCell"/>
</dbReference>
<keyword evidence="4 8" id="KW-0479">Metal-binding</keyword>
<sequence length="286" mass="32903">MFYADIKDIEKWEGINSYLLKNGINTVCREAFCPNMCECYANNTATFLILGKVCTRNCTFCCIDKGIPEKVDVEEPKKIAEYVKRLGLKYAVITSVTRDDLPDEGSNQFARVIDEIKKMDKHIAVEVLIPDFHGRKDLLDNVLRSGPDVVGHNIETVERLYREVRPKAVYKRSLEVLCYIKQKGFITKSGIMLGLGETKDEVKRTIDDLCKYGCDILTIGQYLQPDYRYHDVVRYVPLDEFEYYKNYANDIGIKYVLSLPRVRSSYRAFEIYNLVKGGIENGSSDF</sequence>
<dbReference type="GO" id="GO:0009249">
    <property type="term" value="P:protein lipoylation"/>
    <property type="evidence" value="ECO:0007669"/>
    <property type="project" value="UniProtKB-UniRule"/>
</dbReference>
<feature type="binding site" evidence="8">
    <location>
        <position position="54"/>
    </location>
    <ligand>
        <name>[4Fe-4S] cluster</name>
        <dbReference type="ChEBI" id="CHEBI:49883"/>
        <label>2</label>
        <note>4Fe-4S-S-AdoMet</note>
    </ligand>
</feature>
<evidence type="ECO:0000256" key="5">
    <source>
        <dbReference type="ARBA" id="ARBA00023004"/>
    </source>
</evidence>
<evidence type="ECO:0000256" key="4">
    <source>
        <dbReference type="ARBA" id="ARBA00022723"/>
    </source>
</evidence>
<keyword evidence="8" id="KW-0963">Cytoplasm</keyword>
<feature type="binding site" evidence="8">
    <location>
        <position position="265"/>
    </location>
    <ligand>
        <name>[4Fe-4S] cluster</name>
        <dbReference type="ChEBI" id="CHEBI:49883"/>
        <label>1</label>
    </ligand>
</feature>
<dbReference type="STRING" id="1121256.SAMN02746089_01400"/>
<organism evidence="10 11">
    <name type="scientific">Caldanaerobius fijiensis DSM 17918</name>
    <dbReference type="NCBI Taxonomy" id="1121256"/>
    <lineage>
        <taxon>Bacteria</taxon>
        <taxon>Bacillati</taxon>
        <taxon>Bacillota</taxon>
        <taxon>Clostridia</taxon>
        <taxon>Thermoanaerobacterales</taxon>
        <taxon>Thermoanaerobacteraceae</taxon>
        <taxon>Caldanaerobius</taxon>
    </lineage>
</organism>
<dbReference type="GO" id="GO:0051539">
    <property type="term" value="F:4 iron, 4 sulfur cluster binding"/>
    <property type="evidence" value="ECO:0007669"/>
    <property type="project" value="UniProtKB-UniRule"/>
</dbReference>
<dbReference type="GO" id="GO:0046872">
    <property type="term" value="F:metal ion binding"/>
    <property type="evidence" value="ECO:0007669"/>
    <property type="project" value="UniProtKB-KW"/>
</dbReference>
<dbReference type="SFLD" id="SFLDS00029">
    <property type="entry name" value="Radical_SAM"/>
    <property type="match status" value="1"/>
</dbReference>
<keyword evidence="11" id="KW-1185">Reference proteome</keyword>
<comment type="catalytic activity">
    <reaction evidence="7 8">
        <text>[[Fe-S] cluster scaffold protein carrying a second [4Fe-4S](2+) cluster] + N(6)-octanoyl-L-lysyl-[protein] + 2 oxidized [2Fe-2S]-[ferredoxin] + 2 S-adenosyl-L-methionine + 4 H(+) = [[Fe-S] cluster scaffold protein] + N(6)-[(R)-dihydrolipoyl]-L-lysyl-[protein] + 4 Fe(3+) + 2 hydrogen sulfide + 2 5'-deoxyadenosine + 2 L-methionine + 2 reduced [2Fe-2S]-[ferredoxin]</text>
        <dbReference type="Rhea" id="RHEA:16585"/>
        <dbReference type="Rhea" id="RHEA-COMP:9928"/>
        <dbReference type="Rhea" id="RHEA-COMP:10000"/>
        <dbReference type="Rhea" id="RHEA-COMP:10001"/>
        <dbReference type="Rhea" id="RHEA-COMP:10475"/>
        <dbReference type="Rhea" id="RHEA-COMP:14568"/>
        <dbReference type="Rhea" id="RHEA-COMP:14569"/>
        <dbReference type="ChEBI" id="CHEBI:15378"/>
        <dbReference type="ChEBI" id="CHEBI:17319"/>
        <dbReference type="ChEBI" id="CHEBI:29034"/>
        <dbReference type="ChEBI" id="CHEBI:29919"/>
        <dbReference type="ChEBI" id="CHEBI:33722"/>
        <dbReference type="ChEBI" id="CHEBI:33737"/>
        <dbReference type="ChEBI" id="CHEBI:33738"/>
        <dbReference type="ChEBI" id="CHEBI:57844"/>
        <dbReference type="ChEBI" id="CHEBI:59789"/>
        <dbReference type="ChEBI" id="CHEBI:78809"/>
        <dbReference type="ChEBI" id="CHEBI:83100"/>
        <dbReference type="EC" id="2.8.1.8"/>
    </reaction>
</comment>
<keyword evidence="3 8" id="KW-0949">S-adenosyl-L-methionine</keyword>
<evidence type="ECO:0000256" key="8">
    <source>
        <dbReference type="HAMAP-Rule" id="MF_00206"/>
    </source>
</evidence>
<comment type="cofactor">
    <cofactor evidence="8">
        <name>[4Fe-4S] cluster</name>
        <dbReference type="ChEBI" id="CHEBI:49883"/>
    </cofactor>
    <text evidence="8">Binds 2 [4Fe-4S] clusters per subunit. One cluster is coordinated with 3 cysteines and an exchangeable S-adenosyl-L-methionine.</text>
</comment>
<name>A0A1M4ZDD6_9THEO</name>
<evidence type="ECO:0000313" key="10">
    <source>
        <dbReference type="EMBL" id="SHF15975.1"/>
    </source>
</evidence>
<keyword evidence="6 8" id="KW-0411">Iron-sulfur</keyword>
<dbReference type="InterPro" id="IPR007197">
    <property type="entry name" value="rSAM"/>
</dbReference>